<sequence>VYKRQLQVMDGGVRLRGEPRAYSHAERQRHGDLCLNRLSTSGRRLGRMFLKGFGHGGTIGVDPDGRAAELWTEWDAHPSSGYGRGVARIAYAEGSVLTTGRAAPAGYRPKPGTTGNYPAIDLTTGRLLLRYLKQGKPRYALYDLDAFIDREFDPLADFAQPGTGLHLPYQGMAVRGDYAYQLLGSAYGPKNPRPSGGNTRLFCIDMRSGEVVQEARILAGKSLHPREPEGLAIIGSAAAPRLCMGFATGPTRGRAYSIYQWGGR</sequence>
<evidence type="ECO:0000313" key="2">
    <source>
        <dbReference type="EMBL" id="KOG86350.1"/>
    </source>
</evidence>
<accession>A0ABR5IYX3</accession>
<dbReference type="InterPro" id="IPR048799">
    <property type="entry name" value="P68_RBP_TagC-like_beta-prop"/>
</dbReference>
<evidence type="ECO:0000259" key="1">
    <source>
        <dbReference type="Pfam" id="PF21311"/>
    </source>
</evidence>
<name>A0ABR5IYX3_9ACTN</name>
<reference evidence="2 3" key="1">
    <citation type="submission" date="2015-07" db="EMBL/GenBank/DDBJ databases">
        <authorList>
            <person name="Ju K.-S."/>
            <person name="Doroghazi J.R."/>
            <person name="Metcalf W.W."/>
        </authorList>
    </citation>
    <scope>NUCLEOTIDE SEQUENCE [LARGE SCALE GENOMIC DNA]</scope>
    <source>
        <strain evidence="2 3">NRRL B-3589</strain>
    </source>
</reference>
<comment type="caution">
    <text evidence="2">The sequence shown here is derived from an EMBL/GenBank/DDBJ whole genome shotgun (WGS) entry which is preliminary data.</text>
</comment>
<feature type="domain" description="P68 RBP/TagC-like beta-propeller" evidence="1">
    <location>
        <begin position="31"/>
        <end position="259"/>
    </location>
</feature>
<gene>
    <name evidence="2" type="ORF">ADK38_31540</name>
</gene>
<organism evidence="2 3">
    <name type="scientific">Streptomyces varsoviensis</name>
    <dbReference type="NCBI Taxonomy" id="67373"/>
    <lineage>
        <taxon>Bacteria</taxon>
        <taxon>Bacillati</taxon>
        <taxon>Actinomycetota</taxon>
        <taxon>Actinomycetes</taxon>
        <taxon>Kitasatosporales</taxon>
        <taxon>Streptomycetaceae</taxon>
        <taxon>Streptomyces</taxon>
    </lineage>
</organism>
<keyword evidence="3" id="KW-1185">Reference proteome</keyword>
<protein>
    <recommendedName>
        <fullName evidence="1">P68 RBP/TagC-like beta-propeller domain-containing protein</fullName>
    </recommendedName>
</protein>
<proteinExistence type="predicted"/>
<evidence type="ECO:0000313" key="3">
    <source>
        <dbReference type="Proteomes" id="UP000037020"/>
    </source>
</evidence>
<dbReference type="Proteomes" id="UP000037020">
    <property type="component" value="Unassembled WGS sequence"/>
</dbReference>
<dbReference type="Pfam" id="PF21311">
    <property type="entry name" value="Phage_RBD_prop"/>
    <property type="match status" value="1"/>
</dbReference>
<feature type="non-terminal residue" evidence="2">
    <location>
        <position position="1"/>
    </location>
</feature>
<dbReference type="EMBL" id="LGUT01002890">
    <property type="protein sequence ID" value="KOG86350.1"/>
    <property type="molecule type" value="Genomic_DNA"/>
</dbReference>